<feature type="transmembrane region" description="Helical" evidence="2">
    <location>
        <begin position="29"/>
        <end position="51"/>
    </location>
</feature>
<dbReference type="STRING" id="1164594.SAMN05216204_14318"/>
<accession>A0A1I1VXD1</accession>
<dbReference type="Proteomes" id="UP000198639">
    <property type="component" value="Unassembled WGS sequence"/>
</dbReference>
<keyword evidence="4" id="KW-1185">Reference proteome</keyword>
<dbReference type="GO" id="GO:0043107">
    <property type="term" value="P:type IV pilus-dependent motility"/>
    <property type="evidence" value="ECO:0007669"/>
    <property type="project" value="InterPro"/>
</dbReference>
<dbReference type="InterPro" id="IPR007445">
    <property type="entry name" value="PilO"/>
</dbReference>
<organism evidence="3 4">
    <name type="scientific">Massilia yuzhufengensis</name>
    <dbReference type="NCBI Taxonomy" id="1164594"/>
    <lineage>
        <taxon>Bacteria</taxon>
        <taxon>Pseudomonadati</taxon>
        <taxon>Pseudomonadota</taxon>
        <taxon>Betaproteobacteria</taxon>
        <taxon>Burkholderiales</taxon>
        <taxon>Oxalobacteraceae</taxon>
        <taxon>Telluria group</taxon>
        <taxon>Massilia</taxon>
    </lineage>
</organism>
<proteinExistence type="predicted"/>
<evidence type="ECO:0000313" key="3">
    <source>
        <dbReference type="EMBL" id="SFD87756.1"/>
    </source>
</evidence>
<dbReference type="PIRSF" id="PIRSF016482">
    <property type="entry name" value="PilO"/>
    <property type="match status" value="1"/>
</dbReference>
<dbReference type="Gene3D" id="3.30.70.60">
    <property type="match status" value="1"/>
</dbReference>
<name>A0A1I1VXD1_9BURK</name>
<dbReference type="Pfam" id="PF04350">
    <property type="entry name" value="PilO"/>
    <property type="match status" value="1"/>
</dbReference>
<dbReference type="PANTHER" id="PTHR39555">
    <property type="entry name" value="FIMBRIAL ASSEMBLY PROTEIN PILO-LIKE PROTEIN-RELATED"/>
    <property type="match status" value="1"/>
</dbReference>
<dbReference type="EMBL" id="FOLD01000043">
    <property type="protein sequence ID" value="SFD87756.1"/>
    <property type="molecule type" value="Genomic_DNA"/>
</dbReference>
<keyword evidence="2" id="KW-1133">Transmembrane helix</keyword>
<dbReference type="OrthoDB" id="9802133at2"/>
<protein>
    <submittedName>
        <fullName evidence="3">Type IV pilus assembly protein PilO</fullName>
    </submittedName>
</protein>
<dbReference type="AlphaFoldDB" id="A0A1I1VXD1"/>
<dbReference type="InterPro" id="IPR014717">
    <property type="entry name" value="Transl_elong_EF1B/ribsomal_bS6"/>
</dbReference>
<sequence length="241" mass="26589">MNIDLKDLGGQLAAQFQDLQGRQPGQWPIAPRLLCAAGVMAVVIGLGYFFYWDGQFQKQEKGAKEEAKLRTEYKSKMSQAINLEALQAQKVQVDQYVERLEKQLPNRSQMADLLSDINQAGVGRGLQFEMFKPGAEVIRDYYAEQPIDIKVSGKYNDVGAFAADMANLPRIVTLNNMVLSTKDGGLLLEAVAKTFRYLDPEEISTQKKARDDKKAKDAKGKGKDAKGKAKGKAAKDKGAAK</sequence>
<gene>
    <name evidence="3" type="ORF">SAMN05216204_14318</name>
</gene>
<dbReference type="RefSeq" id="WP_091877080.1">
    <property type="nucleotide sequence ID" value="NZ_FOLD01000043.1"/>
</dbReference>
<feature type="region of interest" description="Disordered" evidence="1">
    <location>
        <begin position="202"/>
        <end position="241"/>
    </location>
</feature>
<evidence type="ECO:0000256" key="1">
    <source>
        <dbReference type="SAM" id="MobiDB-lite"/>
    </source>
</evidence>
<keyword evidence="2" id="KW-0472">Membrane</keyword>
<dbReference type="GO" id="GO:0043683">
    <property type="term" value="P:type IV pilus assembly"/>
    <property type="evidence" value="ECO:0007669"/>
    <property type="project" value="InterPro"/>
</dbReference>
<evidence type="ECO:0000313" key="4">
    <source>
        <dbReference type="Proteomes" id="UP000198639"/>
    </source>
</evidence>
<evidence type="ECO:0000256" key="2">
    <source>
        <dbReference type="SAM" id="Phobius"/>
    </source>
</evidence>
<reference evidence="4" key="1">
    <citation type="submission" date="2016-10" db="EMBL/GenBank/DDBJ databases">
        <authorList>
            <person name="Varghese N."/>
            <person name="Submissions S."/>
        </authorList>
    </citation>
    <scope>NUCLEOTIDE SEQUENCE [LARGE SCALE GENOMIC DNA]</scope>
    <source>
        <strain evidence="4">CGMCC 1.12041</strain>
    </source>
</reference>
<keyword evidence="2" id="KW-0812">Transmembrane</keyword>
<dbReference type="PANTHER" id="PTHR39555:SF1">
    <property type="entry name" value="TYPE IV PILUS INNER MEMBRANE COMPONENT PILO"/>
    <property type="match status" value="1"/>
</dbReference>